<dbReference type="PANTHER" id="PTHR24173">
    <property type="entry name" value="ANKYRIN REPEAT CONTAINING"/>
    <property type="match status" value="1"/>
</dbReference>
<dbReference type="AlphaFoldDB" id="A0ABD2I7X2"/>
<dbReference type="Pfam" id="PF00023">
    <property type="entry name" value="Ank"/>
    <property type="match status" value="1"/>
</dbReference>
<keyword evidence="4" id="KW-0732">Signal</keyword>
<evidence type="ECO:0000313" key="6">
    <source>
        <dbReference type="Proteomes" id="UP001620626"/>
    </source>
</evidence>
<organism evidence="5 6">
    <name type="scientific">Heterodera trifolii</name>
    <dbReference type="NCBI Taxonomy" id="157864"/>
    <lineage>
        <taxon>Eukaryota</taxon>
        <taxon>Metazoa</taxon>
        <taxon>Ecdysozoa</taxon>
        <taxon>Nematoda</taxon>
        <taxon>Chromadorea</taxon>
        <taxon>Rhabditida</taxon>
        <taxon>Tylenchina</taxon>
        <taxon>Tylenchomorpha</taxon>
        <taxon>Tylenchoidea</taxon>
        <taxon>Heteroderidae</taxon>
        <taxon>Heteroderinae</taxon>
        <taxon>Heterodera</taxon>
    </lineage>
</organism>
<dbReference type="PANTHER" id="PTHR24173:SF74">
    <property type="entry name" value="ANKYRIN REPEAT DOMAIN-CONTAINING PROTEIN 16"/>
    <property type="match status" value="1"/>
</dbReference>
<sequence length="247" mass="27205">MAKFWGTNGGCWLSIVLCLALLQFFDNVTTDRSADQQKQNQQHFALITSKFFDFVYDREADNLRSLLNVLDGEQLSSLLYMQYAPNGTEKRLTPLMIAVVMNGVDIGTVLLEKGADPHQMCLRKINDIYKFYATPLWVAASYGHLEFCRLLLAHGADVDLGLEEGGTPLMAACDAGHIDIVTLLVKHGANIETADKFGNTPLTIALATGRSAIARFLVENGARIVPQQQNGYGNDDVINIALVKKEL</sequence>
<gene>
    <name evidence="5" type="ORF">niasHT_033827</name>
</gene>
<dbReference type="Gene3D" id="1.25.40.20">
    <property type="entry name" value="Ankyrin repeat-containing domain"/>
    <property type="match status" value="1"/>
</dbReference>
<proteinExistence type="predicted"/>
<name>A0ABD2I7X2_9BILA</name>
<feature type="signal peptide" evidence="4">
    <location>
        <begin position="1"/>
        <end position="30"/>
    </location>
</feature>
<dbReference type="Proteomes" id="UP001620626">
    <property type="component" value="Unassembled WGS sequence"/>
</dbReference>
<dbReference type="EMBL" id="JBICBT010001281">
    <property type="protein sequence ID" value="KAL3075253.1"/>
    <property type="molecule type" value="Genomic_DNA"/>
</dbReference>
<keyword evidence="1" id="KW-0677">Repeat</keyword>
<dbReference type="InterPro" id="IPR036770">
    <property type="entry name" value="Ankyrin_rpt-contain_sf"/>
</dbReference>
<feature type="chain" id="PRO_5044851588" description="Ankyrin repeat protein" evidence="4">
    <location>
        <begin position="31"/>
        <end position="247"/>
    </location>
</feature>
<dbReference type="SUPFAM" id="SSF48403">
    <property type="entry name" value="Ankyrin repeat"/>
    <property type="match status" value="1"/>
</dbReference>
<evidence type="ECO:0000256" key="4">
    <source>
        <dbReference type="SAM" id="SignalP"/>
    </source>
</evidence>
<dbReference type="SMART" id="SM00248">
    <property type="entry name" value="ANK"/>
    <property type="match status" value="4"/>
</dbReference>
<evidence type="ECO:0000256" key="2">
    <source>
        <dbReference type="ARBA" id="ARBA00023043"/>
    </source>
</evidence>
<dbReference type="Pfam" id="PF12796">
    <property type="entry name" value="Ank_2"/>
    <property type="match status" value="1"/>
</dbReference>
<reference evidence="5 6" key="1">
    <citation type="submission" date="2024-10" db="EMBL/GenBank/DDBJ databases">
        <authorList>
            <person name="Kim D."/>
        </authorList>
    </citation>
    <scope>NUCLEOTIDE SEQUENCE [LARGE SCALE GENOMIC DNA]</scope>
    <source>
        <strain evidence="5">BH-2024</strain>
    </source>
</reference>
<dbReference type="InterPro" id="IPR002110">
    <property type="entry name" value="Ankyrin_rpt"/>
</dbReference>
<feature type="repeat" description="ANK" evidence="3">
    <location>
        <begin position="164"/>
        <end position="196"/>
    </location>
</feature>
<dbReference type="PROSITE" id="PS50297">
    <property type="entry name" value="ANK_REP_REGION"/>
    <property type="match status" value="3"/>
</dbReference>
<accession>A0ABD2I7X2</accession>
<protein>
    <recommendedName>
        <fullName evidence="7">Ankyrin repeat protein</fullName>
    </recommendedName>
</protein>
<keyword evidence="6" id="KW-1185">Reference proteome</keyword>
<evidence type="ECO:0000313" key="5">
    <source>
        <dbReference type="EMBL" id="KAL3075253.1"/>
    </source>
</evidence>
<evidence type="ECO:0000256" key="3">
    <source>
        <dbReference type="PROSITE-ProRule" id="PRU00023"/>
    </source>
</evidence>
<evidence type="ECO:0000256" key="1">
    <source>
        <dbReference type="ARBA" id="ARBA00022737"/>
    </source>
</evidence>
<evidence type="ECO:0008006" key="7">
    <source>
        <dbReference type="Google" id="ProtNLM"/>
    </source>
</evidence>
<dbReference type="PROSITE" id="PS50088">
    <property type="entry name" value="ANK_REPEAT"/>
    <property type="match status" value="3"/>
</dbReference>
<keyword evidence="2 3" id="KW-0040">ANK repeat</keyword>
<comment type="caution">
    <text evidence="5">The sequence shown here is derived from an EMBL/GenBank/DDBJ whole genome shotgun (WGS) entry which is preliminary data.</text>
</comment>
<feature type="repeat" description="ANK" evidence="3">
    <location>
        <begin position="197"/>
        <end position="229"/>
    </location>
</feature>
<feature type="repeat" description="ANK" evidence="3">
    <location>
        <begin position="134"/>
        <end position="163"/>
    </location>
</feature>